<dbReference type="Gene3D" id="3.90.780.10">
    <property type="entry name" value="5'-Nucleotidase, C-terminal domain"/>
    <property type="match status" value="1"/>
</dbReference>
<evidence type="ECO:0000256" key="5">
    <source>
        <dbReference type="RuleBase" id="RU362119"/>
    </source>
</evidence>
<evidence type="ECO:0000256" key="4">
    <source>
        <dbReference type="ARBA" id="ARBA00022741"/>
    </source>
</evidence>
<sequence>MHRLKLSKKLSLLVILSLFSVNSFAAVATKQSTAPAWEKDKSYSFTILHTNDHHGRFWQNDIGEYGLAAQKTVVDQIRKEVAEKGGKLLLLSGGDINTGVPESDVLQAKPDFVGMNEVGYDAMAVGNHEFDHPLAIIREQQKWAHFPFLSANTYFKNTDNRVFDAYKIFDLNGIKVAVFGLTTDDTIFLASPKNTDGVEFRKTLPEAEKVISQIKSSERPDMIIAVTHMGHYENGEHGSMAPGDVELARGLKAGELDMIVGGHSQNPVCMASPNKRITEYVPGTPCAPDQQNGTWIVQAHEWGKYVGRADFVFLNGKITLKNYQLIPINLKKEVDNGNDTKRLEYYTSEIEQDKKLLETLKPYQEQGKQQLLIKSGELTGRLEGDRNVVRYQQSNMGQLLLSAFIEKTNADIGIMSGGMIRDSLIEGDITYRDILKVEPFGNSVVYFELTGSELIDYLKVALGKKQGSGGYTHLKNISLTKTGDTISDIKINNEPIDLQKSYRIATLDFLAAGGDGYPIVNNSPTYVDTGYRDADAVKQYFEAHSPINAADYQPSNFILEK</sequence>
<proteinExistence type="inferred from homology"/>
<dbReference type="SUPFAM" id="SSF55816">
    <property type="entry name" value="5'-nucleotidase (syn. UDP-sugar hydrolase), C-terminal domain"/>
    <property type="match status" value="1"/>
</dbReference>
<dbReference type="RefSeq" id="WP_086321032.1">
    <property type="nucleotide sequence ID" value="NZ_NASK01000102.1"/>
</dbReference>
<dbReference type="EMBL" id="NASK01000102">
    <property type="protein sequence ID" value="OTQ48512.1"/>
    <property type="molecule type" value="Genomic_DNA"/>
</dbReference>
<dbReference type="InterPro" id="IPR006179">
    <property type="entry name" value="5_nucleotidase/apyrase"/>
</dbReference>
<feature type="domain" description="Calcineurin-like phosphoesterase" evidence="6">
    <location>
        <begin position="45"/>
        <end position="264"/>
    </location>
</feature>
<dbReference type="SUPFAM" id="SSF56300">
    <property type="entry name" value="Metallo-dependent phosphatases"/>
    <property type="match status" value="1"/>
</dbReference>
<dbReference type="Proteomes" id="UP000194968">
    <property type="component" value="Unassembled WGS sequence"/>
</dbReference>
<evidence type="ECO:0000256" key="1">
    <source>
        <dbReference type="ARBA" id="ARBA00006654"/>
    </source>
</evidence>
<dbReference type="GO" id="GO:0008768">
    <property type="term" value="F:UDP-sugar diphosphatase activity"/>
    <property type="evidence" value="ECO:0007669"/>
    <property type="project" value="TreeGrafter"/>
</dbReference>
<dbReference type="InterPro" id="IPR029052">
    <property type="entry name" value="Metallo-depent_PP-like"/>
</dbReference>
<dbReference type="GO" id="GO:0009166">
    <property type="term" value="P:nucleotide catabolic process"/>
    <property type="evidence" value="ECO:0007669"/>
    <property type="project" value="InterPro"/>
</dbReference>
<feature type="chain" id="PRO_5011811025" evidence="5">
    <location>
        <begin position="26"/>
        <end position="561"/>
    </location>
</feature>
<gene>
    <name evidence="8" type="primary">ushA</name>
    <name evidence="8" type="ORF">B6D06_10120</name>
</gene>
<feature type="domain" description="5'-Nucleotidase C-terminal" evidence="7">
    <location>
        <begin position="383"/>
        <end position="520"/>
    </location>
</feature>
<evidence type="ECO:0000256" key="3">
    <source>
        <dbReference type="ARBA" id="ARBA00022729"/>
    </source>
</evidence>
<dbReference type="InterPro" id="IPR006146">
    <property type="entry name" value="5'-Nucleotdase_CS"/>
</dbReference>
<dbReference type="InterPro" id="IPR004843">
    <property type="entry name" value="Calcineurin-like_PHP"/>
</dbReference>
<comment type="similarity">
    <text evidence="1 5">Belongs to the 5'-nucleotidase family.</text>
</comment>
<dbReference type="PRINTS" id="PR01607">
    <property type="entry name" value="APYRASEFAMLY"/>
</dbReference>
<keyword evidence="2" id="KW-0479">Metal-binding</keyword>
<dbReference type="PANTHER" id="PTHR11575:SF46">
    <property type="entry name" value="PROTEIN USHA"/>
    <property type="match status" value="1"/>
</dbReference>
<keyword evidence="5 8" id="KW-0378">Hydrolase</keyword>
<organism evidence="8 9">
    <name type="scientific">Gilliamella apis</name>
    <dbReference type="NCBI Taxonomy" id="1970738"/>
    <lineage>
        <taxon>Bacteria</taxon>
        <taxon>Pseudomonadati</taxon>
        <taxon>Pseudomonadota</taxon>
        <taxon>Gammaproteobacteria</taxon>
        <taxon>Orbales</taxon>
        <taxon>Orbaceae</taxon>
        <taxon>Gilliamella</taxon>
    </lineage>
</organism>
<dbReference type="InterPro" id="IPR036907">
    <property type="entry name" value="5'-Nucleotdase_C_sf"/>
</dbReference>
<evidence type="ECO:0000259" key="6">
    <source>
        <dbReference type="Pfam" id="PF00149"/>
    </source>
</evidence>
<name>A0A242NSK1_9GAMM</name>
<dbReference type="PROSITE" id="PS00786">
    <property type="entry name" value="5_NUCLEOTIDASE_2"/>
    <property type="match status" value="1"/>
</dbReference>
<evidence type="ECO:0000256" key="2">
    <source>
        <dbReference type="ARBA" id="ARBA00022723"/>
    </source>
</evidence>
<evidence type="ECO:0000313" key="9">
    <source>
        <dbReference type="Proteomes" id="UP000194968"/>
    </source>
</evidence>
<dbReference type="GO" id="GO:0030288">
    <property type="term" value="C:outer membrane-bounded periplasmic space"/>
    <property type="evidence" value="ECO:0007669"/>
    <property type="project" value="TreeGrafter"/>
</dbReference>
<dbReference type="PANTHER" id="PTHR11575">
    <property type="entry name" value="5'-NUCLEOTIDASE-RELATED"/>
    <property type="match status" value="1"/>
</dbReference>
<dbReference type="Gene3D" id="3.60.21.10">
    <property type="match status" value="1"/>
</dbReference>
<evidence type="ECO:0000259" key="7">
    <source>
        <dbReference type="Pfam" id="PF02872"/>
    </source>
</evidence>
<dbReference type="OrthoDB" id="9803927at2"/>
<keyword evidence="4 5" id="KW-0547">Nucleotide-binding</keyword>
<comment type="caution">
    <text evidence="8">The sequence shown here is derived from an EMBL/GenBank/DDBJ whole genome shotgun (WGS) entry which is preliminary data.</text>
</comment>
<reference evidence="8 9" key="1">
    <citation type="submission" date="2017-03" db="EMBL/GenBank/DDBJ databases">
        <title>Comparative genomics of honeybee gut symbionts reveal geographically distinct and subgroup specific antibiotic resistance.</title>
        <authorList>
            <person name="Ludvigsen J."/>
            <person name="Porcellato D."/>
            <person name="Labee-Lund T.M."/>
            <person name="Amdam G.V."/>
            <person name="Rudi K."/>
        </authorList>
    </citation>
    <scope>NUCLEOTIDE SEQUENCE [LARGE SCALE GENOMIC DNA]</scope>
    <source>
        <strain evidence="8 9">A-4-12</strain>
    </source>
</reference>
<protein>
    <submittedName>
        <fullName evidence="8">Bifunctional UDP-sugar hydrolase/5'-nucleotidase</fullName>
    </submittedName>
</protein>
<dbReference type="GO" id="GO:0000166">
    <property type="term" value="F:nucleotide binding"/>
    <property type="evidence" value="ECO:0007669"/>
    <property type="project" value="UniProtKB-KW"/>
</dbReference>
<dbReference type="InterPro" id="IPR008334">
    <property type="entry name" value="5'-Nucleotdase_C"/>
</dbReference>
<feature type="signal peptide" evidence="5">
    <location>
        <begin position="1"/>
        <end position="25"/>
    </location>
</feature>
<dbReference type="NCBIfam" id="NF007109">
    <property type="entry name" value="PRK09558.1"/>
    <property type="match status" value="1"/>
</dbReference>
<dbReference type="Pfam" id="PF00149">
    <property type="entry name" value="Metallophos"/>
    <property type="match status" value="1"/>
</dbReference>
<keyword evidence="3 5" id="KW-0732">Signal</keyword>
<dbReference type="AlphaFoldDB" id="A0A242NSK1"/>
<dbReference type="GO" id="GO:0046872">
    <property type="term" value="F:metal ion binding"/>
    <property type="evidence" value="ECO:0007669"/>
    <property type="project" value="UniProtKB-KW"/>
</dbReference>
<evidence type="ECO:0000313" key="8">
    <source>
        <dbReference type="EMBL" id="OTQ48512.1"/>
    </source>
</evidence>
<dbReference type="GO" id="GO:0008253">
    <property type="term" value="F:5'-nucleotidase activity"/>
    <property type="evidence" value="ECO:0007669"/>
    <property type="project" value="TreeGrafter"/>
</dbReference>
<dbReference type="Pfam" id="PF02872">
    <property type="entry name" value="5_nucleotid_C"/>
    <property type="match status" value="1"/>
</dbReference>
<accession>A0A242NSK1</accession>